<comment type="caution">
    <text evidence="1">The sequence shown here is derived from an EMBL/GenBank/DDBJ whole genome shotgun (WGS) entry which is preliminary data.</text>
</comment>
<dbReference type="EMBL" id="DXEL01000029">
    <property type="protein sequence ID" value="HIX74083.1"/>
    <property type="molecule type" value="Genomic_DNA"/>
</dbReference>
<gene>
    <name evidence="1" type="ORF">H9977_03455</name>
</gene>
<sequence length="73" mass="8081">MNGNFNDHYAGTFSNRAFSVNTSTSMVKRLDGQCYEGIGITPEVEALYNEAEFKKGNDTQLEAALDLIDSLTR</sequence>
<reference evidence="1" key="1">
    <citation type="journal article" date="2021" name="PeerJ">
        <title>Extensive microbial diversity within the chicken gut microbiome revealed by metagenomics and culture.</title>
        <authorList>
            <person name="Gilroy R."/>
            <person name="Ravi A."/>
            <person name="Getino M."/>
            <person name="Pursley I."/>
            <person name="Horton D.L."/>
            <person name="Alikhan N.F."/>
            <person name="Baker D."/>
            <person name="Gharbi K."/>
            <person name="Hall N."/>
            <person name="Watson M."/>
            <person name="Adriaenssens E.M."/>
            <person name="Foster-Nyarko E."/>
            <person name="Jarju S."/>
            <person name="Secka A."/>
            <person name="Antonio M."/>
            <person name="Oren A."/>
            <person name="Chaudhuri R.R."/>
            <person name="La Ragione R."/>
            <person name="Hildebrand F."/>
            <person name="Pallen M.J."/>
        </authorList>
    </citation>
    <scope>NUCLEOTIDE SEQUENCE</scope>
    <source>
        <strain evidence="1">ChiGjej6B6-14162</strain>
    </source>
</reference>
<reference evidence="1" key="2">
    <citation type="submission" date="2021-04" db="EMBL/GenBank/DDBJ databases">
        <authorList>
            <person name="Gilroy R."/>
        </authorList>
    </citation>
    <scope>NUCLEOTIDE SEQUENCE</scope>
    <source>
        <strain evidence="1">ChiGjej6B6-14162</strain>
    </source>
</reference>
<evidence type="ECO:0000313" key="1">
    <source>
        <dbReference type="EMBL" id="HIX74083.1"/>
    </source>
</evidence>
<organism evidence="1 2">
    <name type="scientific">Candidatus Parabacteroides intestinipullorum</name>
    <dbReference type="NCBI Taxonomy" id="2838723"/>
    <lineage>
        <taxon>Bacteria</taxon>
        <taxon>Pseudomonadati</taxon>
        <taxon>Bacteroidota</taxon>
        <taxon>Bacteroidia</taxon>
        <taxon>Bacteroidales</taxon>
        <taxon>Tannerellaceae</taxon>
        <taxon>Parabacteroides</taxon>
    </lineage>
</organism>
<dbReference type="InterPro" id="IPR029045">
    <property type="entry name" value="ClpP/crotonase-like_dom_sf"/>
</dbReference>
<protein>
    <submittedName>
        <fullName evidence="1">Uncharacterized protein</fullName>
    </submittedName>
</protein>
<dbReference type="SUPFAM" id="SSF52096">
    <property type="entry name" value="ClpP/crotonase"/>
    <property type="match status" value="1"/>
</dbReference>
<dbReference type="Gene3D" id="3.90.226.10">
    <property type="entry name" value="2-enoyl-CoA Hydratase, Chain A, domain 1"/>
    <property type="match status" value="1"/>
</dbReference>
<dbReference type="AlphaFoldDB" id="A0A9D2BFF7"/>
<evidence type="ECO:0000313" key="2">
    <source>
        <dbReference type="Proteomes" id="UP000886740"/>
    </source>
</evidence>
<proteinExistence type="predicted"/>
<dbReference type="Proteomes" id="UP000886740">
    <property type="component" value="Unassembled WGS sequence"/>
</dbReference>
<accession>A0A9D2BFF7</accession>
<name>A0A9D2BFF7_9BACT</name>